<dbReference type="PROSITE" id="PS00622">
    <property type="entry name" value="HTH_LUXR_1"/>
    <property type="match status" value="1"/>
</dbReference>
<keyword evidence="3" id="KW-0804">Transcription</keyword>
<accession>A0ABW9XI68</accession>
<keyword evidence="2" id="KW-0238">DNA-binding</keyword>
<dbReference type="Gene3D" id="1.10.10.10">
    <property type="entry name" value="Winged helix-like DNA-binding domain superfamily/Winged helix DNA-binding domain"/>
    <property type="match status" value="1"/>
</dbReference>
<keyword evidence="6" id="KW-1185">Reference proteome</keyword>
<dbReference type="RefSeq" id="WP_161740062.1">
    <property type="nucleotide sequence ID" value="NZ_JAAAMV010000001.1"/>
</dbReference>
<evidence type="ECO:0000256" key="3">
    <source>
        <dbReference type="ARBA" id="ARBA00023163"/>
    </source>
</evidence>
<comment type="caution">
    <text evidence="5">The sequence shown here is derived from an EMBL/GenBank/DDBJ whole genome shotgun (WGS) entry which is preliminary data.</text>
</comment>
<dbReference type="SMART" id="SM00421">
    <property type="entry name" value="HTH_LUXR"/>
    <property type="match status" value="1"/>
</dbReference>
<dbReference type="Pfam" id="PF00196">
    <property type="entry name" value="GerE"/>
    <property type="match status" value="1"/>
</dbReference>
<dbReference type="InterPro" id="IPR016032">
    <property type="entry name" value="Sig_transdc_resp-reg_C-effctor"/>
</dbReference>
<dbReference type="InterPro" id="IPR036388">
    <property type="entry name" value="WH-like_DNA-bd_sf"/>
</dbReference>
<dbReference type="PANTHER" id="PTHR44688:SF16">
    <property type="entry name" value="DNA-BINDING TRANSCRIPTIONAL ACTIVATOR DEVR_DOSR"/>
    <property type="match status" value="1"/>
</dbReference>
<proteinExistence type="predicted"/>
<dbReference type="CDD" id="cd06170">
    <property type="entry name" value="LuxR_C_like"/>
    <property type="match status" value="1"/>
</dbReference>
<dbReference type="SUPFAM" id="SSF46894">
    <property type="entry name" value="C-terminal effector domain of the bipartite response regulators"/>
    <property type="match status" value="1"/>
</dbReference>
<dbReference type="SUPFAM" id="SSF55781">
    <property type="entry name" value="GAF domain-like"/>
    <property type="match status" value="1"/>
</dbReference>
<evidence type="ECO:0000259" key="4">
    <source>
        <dbReference type="PROSITE" id="PS50043"/>
    </source>
</evidence>
<dbReference type="PROSITE" id="PS50043">
    <property type="entry name" value="HTH_LUXR_2"/>
    <property type="match status" value="1"/>
</dbReference>
<gene>
    <name evidence="5" type="ORF">GT019_00320</name>
</gene>
<evidence type="ECO:0000256" key="1">
    <source>
        <dbReference type="ARBA" id="ARBA00023015"/>
    </source>
</evidence>
<reference evidence="5 6" key="1">
    <citation type="submission" date="2020-01" db="EMBL/GenBank/DDBJ databases">
        <title>Paenibacillus soybeanensis sp. nov. isolated from the nodules of soybean (Glycine max(L.) Merr).</title>
        <authorList>
            <person name="Wang H."/>
        </authorList>
    </citation>
    <scope>NUCLEOTIDE SEQUENCE [LARGE SCALE GENOMIC DNA]</scope>
    <source>
        <strain evidence="5 6">T1</strain>
    </source>
</reference>
<name>A0ABW9XI68_9BACL</name>
<evidence type="ECO:0000256" key="2">
    <source>
        <dbReference type="ARBA" id="ARBA00023125"/>
    </source>
</evidence>
<protein>
    <recommendedName>
        <fullName evidence="4">HTH luxR-type domain-containing protein</fullName>
    </recommendedName>
</protein>
<dbReference type="PRINTS" id="PR00038">
    <property type="entry name" value="HTHLUXR"/>
</dbReference>
<dbReference type="InterPro" id="IPR000792">
    <property type="entry name" value="Tscrpt_reg_LuxR_C"/>
</dbReference>
<dbReference type="EMBL" id="JAAAMV010000001">
    <property type="protein sequence ID" value="NBD22307.1"/>
    <property type="molecule type" value="Genomic_DNA"/>
</dbReference>
<organism evidence="5 6">
    <name type="scientific">Paenibacillus glycinis</name>
    <dbReference type="NCBI Taxonomy" id="2697035"/>
    <lineage>
        <taxon>Bacteria</taxon>
        <taxon>Bacillati</taxon>
        <taxon>Bacillota</taxon>
        <taxon>Bacilli</taxon>
        <taxon>Bacillales</taxon>
        <taxon>Paenibacillaceae</taxon>
        <taxon>Paenibacillus</taxon>
    </lineage>
</organism>
<dbReference type="PANTHER" id="PTHR44688">
    <property type="entry name" value="DNA-BINDING TRANSCRIPTIONAL ACTIVATOR DEVR_DOSR"/>
    <property type="match status" value="1"/>
</dbReference>
<feature type="domain" description="HTH luxR-type" evidence="4">
    <location>
        <begin position="304"/>
        <end position="369"/>
    </location>
</feature>
<dbReference type="Proteomes" id="UP000665561">
    <property type="component" value="Unassembled WGS sequence"/>
</dbReference>
<evidence type="ECO:0000313" key="5">
    <source>
        <dbReference type="EMBL" id="NBD22307.1"/>
    </source>
</evidence>
<keyword evidence="1" id="KW-0805">Transcription regulation</keyword>
<sequence length="377" mass="42488">MKFNGRYQRALVQIKRLCYSGLDDRQLRNEIIGLLHPITKSDLCCFQTVDPATGLITSNVREGIHDHAVSDSEHVFFEHLYFEDYLPAYRRLLHSGFPVNRLSDETSGNPGKAYRHRMLYAPIGLDDEIRAVMHAGKNMWGTMVMAREKTASHYSEQDAWLLAKLAPHIGAGFRTAMQQRMAATEPEAAPQNMDIPGLLIYNPGGYIESYTAAAVHWLRELGELHPDWCRKELPVYITQVVSALKRSQSMLSDHDFEIVPELARHGRNGRCITIKAYEMSADEDKDRKIGIILGPAVHRDLIQFQTAAYGLTPQEKAIVHLVAKGNNSAEISAKLSISTHTVQEHLSNIFDKVGVRSRREVVKKIFLANLFEGAKSL</sequence>
<evidence type="ECO:0000313" key="6">
    <source>
        <dbReference type="Proteomes" id="UP000665561"/>
    </source>
</evidence>